<evidence type="ECO:0000256" key="1">
    <source>
        <dbReference type="SAM" id="Phobius"/>
    </source>
</evidence>
<proteinExistence type="predicted"/>
<evidence type="ECO:0000313" key="2">
    <source>
        <dbReference type="EMBL" id="TLC99174.1"/>
    </source>
</evidence>
<dbReference type="AlphaFoldDB" id="A0A4U8Q345"/>
<protein>
    <submittedName>
        <fullName evidence="2">Uncharacterized protein</fullName>
    </submittedName>
</protein>
<feature type="transmembrane region" description="Helical" evidence="1">
    <location>
        <begin position="60"/>
        <end position="84"/>
    </location>
</feature>
<name>A0A4U8Q345_9FIRM</name>
<dbReference type="RefSeq" id="WP_138003478.1">
    <property type="nucleotide sequence ID" value="NZ_QGQD01000074.1"/>
</dbReference>
<keyword evidence="1" id="KW-1133">Transmembrane helix</keyword>
<evidence type="ECO:0000313" key="3">
    <source>
        <dbReference type="Proteomes" id="UP000306509"/>
    </source>
</evidence>
<feature type="transmembrane region" description="Helical" evidence="1">
    <location>
        <begin position="104"/>
        <end position="126"/>
    </location>
</feature>
<reference evidence="2 3" key="1">
    <citation type="journal article" date="2019" name="Anaerobe">
        <title>Detection of Robinsoniella peoriensis in multiple bone samples of a trauma patient.</title>
        <authorList>
            <person name="Schrottner P."/>
            <person name="Hartwich K."/>
            <person name="Bunk B."/>
            <person name="Schober I."/>
            <person name="Helbig S."/>
            <person name="Rudolph W.W."/>
            <person name="Gunzer F."/>
        </authorList>
    </citation>
    <scope>NUCLEOTIDE SEQUENCE [LARGE SCALE GENOMIC DNA]</scope>
    <source>
        <strain evidence="2 3">DSM 106044</strain>
    </source>
</reference>
<keyword evidence="3" id="KW-1185">Reference proteome</keyword>
<sequence>MANVYEKIICCVMSISFQERRKKELERYRQELKRFRDMEADELEFEYINLKSEYEHRKNVITIFMLSIVIAVFMDAWQYFFSFIEKTIQYAVAGQGNEVETAKIVFIFSVLIIAFITVFVFMILIAHTKRMNELNKKLMIVEEIRKKRNDKG</sequence>
<comment type="caution">
    <text evidence="2">The sequence shown here is derived from an EMBL/GenBank/DDBJ whole genome shotgun (WGS) entry which is preliminary data.</text>
</comment>
<keyword evidence="1" id="KW-0812">Transmembrane</keyword>
<dbReference type="Proteomes" id="UP000306509">
    <property type="component" value="Unassembled WGS sequence"/>
</dbReference>
<keyword evidence="1" id="KW-0472">Membrane</keyword>
<dbReference type="EMBL" id="QGQD01000074">
    <property type="protein sequence ID" value="TLC99174.1"/>
    <property type="molecule type" value="Genomic_DNA"/>
</dbReference>
<gene>
    <name evidence="2" type="ORF">DSM106044_03952</name>
</gene>
<accession>A0A4U8Q345</accession>
<organism evidence="2 3">
    <name type="scientific">Robinsoniella peoriensis</name>
    <dbReference type="NCBI Taxonomy" id="180332"/>
    <lineage>
        <taxon>Bacteria</taxon>
        <taxon>Bacillati</taxon>
        <taxon>Bacillota</taxon>
        <taxon>Clostridia</taxon>
        <taxon>Lachnospirales</taxon>
        <taxon>Lachnospiraceae</taxon>
        <taxon>Robinsoniella</taxon>
    </lineage>
</organism>